<reference evidence="2" key="1">
    <citation type="submission" date="2023-11" db="EMBL/GenBank/DDBJ databases">
        <title>Genome assemblies of two species of porcelain crab, Petrolisthes cinctipes and Petrolisthes manimaculis (Anomura: Porcellanidae).</title>
        <authorList>
            <person name="Angst P."/>
        </authorList>
    </citation>
    <scope>NUCLEOTIDE SEQUENCE</scope>
    <source>
        <strain evidence="2">PB745_02</strain>
        <tissue evidence="2">Gill</tissue>
    </source>
</reference>
<dbReference type="Proteomes" id="UP001292094">
    <property type="component" value="Unassembled WGS sequence"/>
</dbReference>
<accession>A0AAE1UNY8</accession>
<proteinExistence type="predicted"/>
<feature type="region of interest" description="Disordered" evidence="1">
    <location>
        <begin position="65"/>
        <end position="89"/>
    </location>
</feature>
<name>A0AAE1UNY8_9EUCA</name>
<dbReference type="EMBL" id="JAWZYT010000266">
    <property type="protein sequence ID" value="KAK4325640.1"/>
    <property type="molecule type" value="Genomic_DNA"/>
</dbReference>
<evidence type="ECO:0000313" key="3">
    <source>
        <dbReference type="Proteomes" id="UP001292094"/>
    </source>
</evidence>
<gene>
    <name evidence="2" type="ORF">Pmani_003791</name>
</gene>
<protein>
    <submittedName>
        <fullName evidence="2">Uncharacterized protein</fullName>
    </submittedName>
</protein>
<comment type="caution">
    <text evidence="2">The sequence shown here is derived from an EMBL/GenBank/DDBJ whole genome shotgun (WGS) entry which is preliminary data.</text>
</comment>
<organism evidence="2 3">
    <name type="scientific">Petrolisthes manimaculis</name>
    <dbReference type="NCBI Taxonomy" id="1843537"/>
    <lineage>
        <taxon>Eukaryota</taxon>
        <taxon>Metazoa</taxon>
        <taxon>Ecdysozoa</taxon>
        <taxon>Arthropoda</taxon>
        <taxon>Crustacea</taxon>
        <taxon>Multicrustacea</taxon>
        <taxon>Malacostraca</taxon>
        <taxon>Eumalacostraca</taxon>
        <taxon>Eucarida</taxon>
        <taxon>Decapoda</taxon>
        <taxon>Pleocyemata</taxon>
        <taxon>Anomura</taxon>
        <taxon>Galatheoidea</taxon>
        <taxon>Porcellanidae</taxon>
        <taxon>Petrolisthes</taxon>
    </lineage>
</organism>
<keyword evidence="3" id="KW-1185">Reference proteome</keyword>
<dbReference type="AlphaFoldDB" id="A0AAE1UNY8"/>
<evidence type="ECO:0000313" key="2">
    <source>
        <dbReference type="EMBL" id="KAK4325640.1"/>
    </source>
</evidence>
<sequence length="89" mass="8857">MSGGGSGLHSDRGPHVCLAFLPKHHDALMLLSMQKYSCGEVGASLGSASGAGGEKPLSSAWQAALSGATSMQGQVAEAPPPADTAQHEA</sequence>
<evidence type="ECO:0000256" key="1">
    <source>
        <dbReference type="SAM" id="MobiDB-lite"/>
    </source>
</evidence>